<name>A0A7T3KC59_9CAUD</name>
<feature type="region of interest" description="Disordered" evidence="2">
    <location>
        <begin position="197"/>
        <end position="240"/>
    </location>
</feature>
<organism evidence="3 4">
    <name type="scientific">Arthrobacter phage Wollypog</name>
    <dbReference type="NCBI Taxonomy" id="2790985"/>
    <lineage>
        <taxon>Viruses</taxon>
        <taxon>Duplodnaviria</taxon>
        <taxon>Heunggongvirae</taxon>
        <taxon>Uroviricota</taxon>
        <taxon>Caudoviricetes</taxon>
        <taxon>Wollypogvirus</taxon>
        <taxon>Wollypogvirus wollypog</taxon>
    </lineage>
</organism>
<dbReference type="GeneID" id="77923936"/>
<evidence type="ECO:0000313" key="3">
    <source>
        <dbReference type="EMBL" id="QPX62557.1"/>
    </source>
</evidence>
<keyword evidence="1" id="KW-0175">Coiled coil</keyword>
<gene>
    <name evidence="3" type="primary">4</name>
    <name evidence="3" type="ORF">SEA_WOLLYPOG_4</name>
</gene>
<proteinExistence type="predicted"/>
<feature type="compositionally biased region" description="Polar residues" evidence="2">
    <location>
        <begin position="199"/>
        <end position="208"/>
    </location>
</feature>
<dbReference type="RefSeq" id="YP_010648495.1">
    <property type="nucleotide sequence ID" value="NC_070760.1"/>
</dbReference>
<sequence length="240" mass="26655">MFKSMWWSHIPNIDAFPVISGSDNEPTGDPLPGGSSNPDSAGGAGGGQQQQQQGDPQVKIAALEEEKNRHWTAKEEAERKLQEASAELEELRTYKQTKDQESLTEEQKVQQKLADFEKQLAEKDVEIERLRDGARKLTLKNAFLAANDVQWHNPESALSLADLSEVEIVEDKDGVPSLKDPAAMKNAITALSQAHPYLVNNSEGTPTWQGKTGDKQQKQQVANDASKREKLLKNYPALRR</sequence>
<protein>
    <submittedName>
        <fullName evidence="3">Scaffolding protein</fullName>
    </submittedName>
</protein>
<keyword evidence="4" id="KW-1185">Reference proteome</keyword>
<accession>A0A7T3KC59</accession>
<dbReference type="Proteomes" id="UP000595472">
    <property type="component" value="Segment"/>
</dbReference>
<dbReference type="EMBL" id="MW055913">
    <property type="protein sequence ID" value="QPX62557.1"/>
    <property type="molecule type" value="Genomic_DNA"/>
</dbReference>
<reference evidence="3 4" key="1">
    <citation type="submission" date="2020-10" db="EMBL/GenBank/DDBJ databases">
        <authorList>
            <person name="Abad L.A."/>
            <person name="Alter J."/>
            <person name="Becerra C.Y."/>
            <person name="Boehle J."/>
            <person name="Bustos B."/>
            <person name="Connatser B.I."/>
            <person name="Cutright B."/>
            <person name="Gavin J."/>
            <person name="Gomez A.P."/>
            <person name="Grabar K."/>
            <person name="Hur E.Y."/>
            <person name="Ioh M.T."/>
            <person name="Joya-Campos L."/>
            <person name="Lauhon H.N."/>
            <person name="Lee S."/>
            <person name="Maranan R.T."/>
            <person name="Park Y.G."/>
            <person name="Priest M."/>
            <person name="Samuels S.O."/>
            <person name="Sarameh Y.J."/>
            <person name="Schreiber J.M."/>
            <person name="Shepard L."/>
            <person name="Sheth K.J."/>
            <person name="Silva C.A."/>
            <person name="Smyers G.M."/>
            <person name="Tam S."/>
            <person name="Tamura C.M."/>
            <person name="Wucher D.E."/>
            <person name="Donachie S.P."/>
            <person name="Reed F.A."/>
            <person name="Palecanda S."/>
            <person name="Chong R.A."/>
            <person name="Porter M.L."/>
            <person name="Garlena R.A."/>
            <person name="Russell D.A."/>
            <person name="Jacobs-Sera D."/>
            <person name="Hatfull G.F."/>
        </authorList>
    </citation>
    <scope>NUCLEOTIDE SEQUENCE [LARGE SCALE GENOMIC DNA]</scope>
</reference>
<evidence type="ECO:0000256" key="1">
    <source>
        <dbReference type="SAM" id="Coils"/>
    </source>
</evidence>
<feature type="region of interest" description="Disordered" evidence="2">
    <location>
        <begin position="15"/>
        <end position="58"/>
    </location>
</feature>
<feature type="coiled-coil region" evidence="1">
    <location>
        <begin position="60"/>
        <end position="133"/>
    </location>
</feature>
<evidence type="ECO:0000256" key="2">
    <source>
        <dbReference type="SAM" id="MobiDB-lite"/>
    </source>
</evidence>
<dbReference type="KEGG" id="vg:77923936"/>
<evidence type="ECO:0000313" key="4">
    <source>
        <dbReference type="Proteomes" id="UP000595472"/>
    </source>
</evidence>